<accession>A0A0A1TG64</accession>
<feature type="transmembrane region" description="Helical" evidence="1">
    <location>
        <begin position="78"/>
        <end position="99"/>
    </location>
</feature>
<protein>
    <recommendedName>
        <fullName evidence="4">MARVEL domain-containing protein</fullName>
    </recommendedName>
</protein>
<dbReference type="AlphaFoldDB" id="A0A0A1TG64"/>
<gene>
    <name evidence="2" type="ORF">VHEMI05065</name>
</gene>
<keyword evidence="1" id="KW-0472">Membrane</keyword>
<sequence>MAAGPANGALGLTFTVMRGMQFLALIIIIGLSAAFASDIVGSHYDAPSALIGTLVVACLTVVYIIISYILYWDSMLPLLIATAADCMCLIAGIVVASVVGKPVSYLSCSSFPAQGNTANFLHSLFVNVQRLSDNTYAWVDPSKGSCLQLKVIWGLSICLCVLFTLSAATTAFLWRSIKIVNAPRPGKDLE</sequence>
<dbReference type="OrthoDB" id="5366688at2759"/>
<name>A0A0A1TG64_9HYPO</name>
<keyword evidence="1" id="KW-0812">Transmembrane</keyword>
<proteinExistence type="predicted"/>
<keyword evidence="1" id="KW-1133">Transmembrane helix</keyword>
<feature type="transmembrane region" description="Helical" evidence="1">
    <location>
        <begin position="151"/>
        <end position="174"/>
    </location>
</feature>
<feature type="transmembrane region" description="Helical" evidence="1">
    <location>
        <begin position="50"/>
        <end position="71"/>
    </location>
</feature>
<reference evidence="2 3" key="1">
    <citation type="journal article" date="2015" name="Genome Announc.">
        <title>Draft Genome Sequence and Gene Annotation of the Entomopathogenic Fungus Verticillium hemipterigenum.</title>
        <authorList>
            <person name="Horn F."/>
            <person name="Habel A."/>
            <person name="Scharf D.H."/>
            <person name="Dworschak J."/>
            <person name="Brakhage A.A."/>
            <person name="Guthke R."/>
            <person name="Hertweck C."/>
            <person name="Linde J."/>
        </authorList>
    </citation>
    <scope>NUCLEOTIDE SEQUENCE [LARGE SCALE GENOMIC DNA]</scope>
</reference>
<dbReference type="EMBL" id="CDHN01000002">
    <property type="protein sequence ID" value="CEJ89208.1"/>
    <property type="molecule type" value="Genomic_DNA"/>
</dbReference>
<evidence type="ECO:0000256" key="1">
    <source>
        <dbReference type="SAM" id="Phobius"/>
    </source>
</evidence>
<dbReference type="HOGENOM" id="CLU_099558_0_0_1"/>
<organism evidence="2 3">
    <name type="scientific">[Torrubiella] hemipterigena</name>
    <dbReference type="NCBI Taxonomy" id="1531966"/>
    <lineage>
        <taxon>Eukaryota</taxon>
        <taxon>Fungi</taxon>
        <taxon>Dikarya</taxon>
        <taxon>Ascomycota</taxon>
        <taxon>Pezizomycotina</taxon>
        <taxon>Sordariomycetes</taxon>
        <taxon>Hypocreomycetidae</taxon>
        <taxon>Hypocreales</taxon>
        <taxon>Clavicipitaceae</taxon>
        <taxon>Clavicipitaceae incertae sedis</taxon>
        <taxon>'Torrubiella' clade</taxon>
    </lineage>
</organism>
<feature type="transmembrane region" description="Helical" evidence="1">
    <location>
        <begin position="22"/>
        <end position="44"/>
    </location>
</feature>
<keyword evidence="3" id="KW-1185">Reference proteome</keyword>
<evidence type="ECO:0008006" key="4">
    <source>
        <dbReference type="Google" id="ProtNLM"/>
    </source>
</evidence>
<evidence type="ECO:0000313" key="2">
    <source>
        <dbReference type="EMBL" id="CEJ89208.1"/>
    </source>
</evidence>
<dbReference type="Proteomes" id="UP000039046">
    <property type="component" value="Unassembled WGS sequence"/>
</dbReference>
<evidence type="ECO:0000313" key="3">
    <source>
        <dbReference type="Proteomes" id="UP000039046"/>
    </source>
</evidence>